<dbReference type="InterPro" id="IPR046357">
    <property type="entry name" value="PPIase_dom_sf"/>
</dbReference>
<dbReference type="FunFam" id="3.10.50.40:FF:000015">
    <property type="entry name" value="Peptidyl-prolyl cis-trans isomerase"/>
    <property type="match status" value="1"/>
</dbReference>
<dbReference type="Proteomes" id="UP000193719">
    <property type="component" value="Unassembled WGS sequence"/>
</dbReference>
<name>A0A1Y1VMW4_9FUNG</name>
<dbReference type="InterPro" id="IPR000297">
    <property type="entry name" value="PPIase_PpiC"/>
</dbReference>
<evidence type="ECO:0000256" key="8">
    <source>
        <dbReference type="ARBA" id="ARBA00023212"/>
    </source>
</evidence>
<comment type="subcellular location">
    <subcellularLocation>
        <location evidence="2">Cytoplasm</location>
        <location evidence="2">Cytoskeleton</location>
        <location evidence="2">Spindle</location>
    </subcellularLocation>
    <subcellularLocation>
        <location evidence="3">Nucleus</location>
        <location evidence="3">Nucleolus</location>
    </subcellularLocation>
</comment>
<evidence type="ECO:0000256" key="5">
    <source>
        <dbReference type="ARBA" id="ARBA00022490"/>
    </source>
</evidence>
<evidence type="ECO:0000256" key="3">
    <source>
        <dbReference type="ARBA" id="ARBA00004604"/>
    </source>
</evidence>
<evidence type="ECO:0000256" key="10">
    <source>
        <dbReference type="ARBA" id="ARBA00023242"/>
    </source>
</evidence>
<keyword evidence="10" id="KW-0539">Nucleus</keyword>
<dbReference type="GO" id="GO:0003677">
    <property type="term" value="F:DNA binding"/>
    <property type="evidence" value="ECO:0007669"/>
    <property type="project" value="UniProtKB-KW"/>
</dbReference>
<dbReference type="Gene3D" id="3.10.50.40">
    <property type="match status" value="1"/>
</dbReference>
<keyword evidence="16" id="KW-1185">Reference proteome</keyword>
<evidence type="ECO:0000256" key="1">
    <source>
        <dbReference type="ARBA" id="ARBA00000971"/>
    </source>
</evidence>
<comment type="caution">
    <text evidence="15">The sequence shown here is derived from an EMBL/GenBank/DDBJ whole genome shotgun (WGS) entry which is preliminary data.</text>
</comment>
<gene>
    <name evidence="15" type="ORF">BCR36DRAFT_578856</name>
</gene>
<keyword evidence="6 11" id="KW-0697">Rotamase</keyword>
<dbReference type="GO" id="GO:0005819">
    <property type="term" value="C:spindle"/>
    <property type="evidence" value="ECO:0007669"/>
    <property type="project" value="UniProtKB-SubCell"/>
</dbReference>
<comment type="similarity">
    <text evidence="4">Belongs to the PpiC/parvulin rotamase family. PIN4 subfamily.</text>
</comment>
<evidence type="ECO:0000256" key="4">
    <source>
        <dbReference type="ARBA" id="ARBA00010242"/>
    </source>
</evidence>
<comment type="catalytic activity">
    <reaction evidence="1 12">
        <text>[protein]-peptidylproline (omega=180) = [protein]-peptidylproline (omega=0)</text>
        <dbReference type="Rhea" id="RHEA:16237"/>
        <dbReference type="Rhea" id="RHEA-COMP:10747"/>
        <dbReference type="Rhea" id="RHEA-COMP:10748"/>
        <dbReference type="ChEBI" id="CHEBI:83833"/>
        <dbReference type="ChEBI" id="CHEBI:83834"/>
        <dbReference type="EC" id="5.2.1.8"/>
    </reaction>
</comment>
<evidence type="ECO:0000259" key="14">
    <source>
        <dbReference type="PROSITE" id="PS50198"/>
    </source>
</evidence>
<evidence type="ECO:0000313" key="15">
    <source>
        <dbReference type="EMBL" id="ORX60776.1"/>
    </source>
</evidence>
<evidence type="ECO:0000313" key="16">
    <source>
        <dbReference type="Proteomes" id="UP000193719"/>
    </source>
</evidence>
<evidence type="ECO:0000256" key="2">
    <source>
        <dbReference type="ARBA" id="ARBA00004186"/>
    </source>
</evidence>
<dbReference type="Pfam" id="PF13616">
    <property type="entry name" value="Rotamase_3"/>
    <property type="match status" value="1"/>
</dbReference>
<proteinExistence type="inferred from homology"/>
<evidence type="ECO:0000256" key="7">
    <source>
        <dbReference type="ARBA" id="ARBA00023125"/>
    </source>
</evidence>
<organism evidence="15 16">
    <name type="scientific">Piromyces finnis</name>
    <dbReference type="NCBI Taxonomy" id="1754191"/>
    <lineage>
        <taxon>Eukaryota</taxon>
        <taxon>Fungi</taxon>
        <taxon>Fungi incertae sedis</taxon>
        <taxon>Chytridiomycota</taxon>
        <taxon>Chytridiomycota incertae sedis</taxon>
        <taxon>Neocallimastigomycetes</taxon>
        <taxon>Neocallimastigales</taxon>
        <taxon>Neocallimastigaceae</taxon>
        <taxon>Piromyces</taxon>
    </lineage>
</organism>
<dbReference type="STRING" id="1754191.A0A1Y1VMW4"/>
<keyword evidence="9 11" id="KW-0413">Isomerase</keyword>
<feature type="region of interest" description="Disordered" evidence="13">
    <location>
        <begin position="1"/>
        <end position="33"/>
    </location>
</feature>
<reference evidence="15 16" key="1">
    <citation type="submission" date="2016-08" db="EMBL/GenBank/DDBJ databases">
        <title>Genomes of anaerobic fungi encode conserved fungal cellulosomes for biomass hydrolysis.</title>
        <authorList>
            <consortium name="DOE Joint Genome Institute"/>
            <person name="Haitjema C.H."/>
            <person name="Gilmore S.P."/>
            <person name="Henske J.K."/>
            <person name="Solomon K.V."/>
            <person name="De Groot R."/>
            <person name="Kuo A."/>
            <person name="Mondo S.J."/>
            <person name="Salamov A.A."/>
            <person name="Labutti K."/>
            <person name="Zhao Z."/>
            <person name="Chiniquy J."/>
            <person name="Barry K."/>
            <person name="Brewer H.M."/>
            <person name="Purvine S.O."/>
            <person name="Wright A.T."/>
            <person name="Boxma B."/>
            <person name="Van Alen T."/>
            <person name="Hackstein J.H."/>
            <person name="Baker S.E."/>
            <person name="Grigoriev I.V."/>
            <person name="O'Malley M.A."/>
        </authorList>
    </citation>
    <scope>NUCLEOTIDE SEQUENCE [LARGE SCALE GENOMIC DNA]</scope>
    <source>
        <strain evidence="16">finn</strain>
    </source>
</reference>
<evidence type="ECO:0000256" key="9">
    <source>
        <dbReference type="ARBA" id="ARBA00023235"/>
    </source>
</evidence>
<protein>
    <recommendedName>
        <fullName evidence="12">Peptidyl-prolyl cis-trans isomerase</fullName>
        <ecNumber evidence="12">5.2.1.8</ecNumber>
    </recommendedName>
</protein>
<dbReference type="EC" id="5.2.1.8" evidence="12"/>
<dbReference type="PROSITE" id="PS50198">
    <property type="entry name" value="PPIC_PPIASE_2"/>
    <property type="match status" value="1"/>
</dbReference>
<evidence type="ECO:0000256" key="6">
    <source>
        <dbReference type="ARBA" id="ARBA00023110"/>
    </source>
</evidence>
<dbReference type="EMBL" id="MCFH01000001">
    <property type="protein sequence ID" value="ORX60776.1"/>
    <property type="molecule type" value="Genomic_DNA"/>
</dbReference>
<dbReference type="AlphaFoldDB" id="A0A1Y1VMW4"/>
<feature type="domain" description="PpiC" evidence="14">
    <location>
        <begin position="34"/>
        <end position="128"/>
    </location>
</feature>
<reference evidence="15 16" key="2">
    <citation type="submission" date="2016-08" db="EMBL/GenBank/DDBJ databases">
        <title>Pervasive Adenine N6-methylation of Active Genes in Fungi.</title>
        <authorList>
            <consortium name="DOE Joint Genome Institute"/>
            <person name="Mondo S.J."/>
            <person name="Dannebaum R.O."/>
            <person name="Kuo R.C."/>
            <person name="Labutti K."/>
            <person name="Haridas S."/>
            <person name="Kuo A."/>
            <person name="Salamov A."/>
            <person name="Ahrendt S.R."/>
            <person name="Lipzen A."/>
            <person name="Sullivan W."/>
            <person name="Andreopoulos W.B."/>
            <person name="Clum A."/>
            <person name="Lindquist E."/>
            <person name="Daum C."/>
            <person name="Ramamoorthy G.K."/>
            <person name="Gryganskyi A."/>
            <person name="Culley D."/>
            <person name="Magnuson J.K."/>
            <person name="James T.Y."/>
            <person name="O'Malley M.A."/>
            <person name="Stajich J.E."/>
            <person name="Spatafora J.W."/>
            <person name="Visel A."/>
            <person name="Grigoriev I.V."/>
        </authorList>
    </citation>
    <scope>NUCLEOTIDE SEQUENCE [LARGE SCALE GENOMIC DNA]</scope>
    <source>
        <strain evidence="16">finn</strain>
    </source>
</reference>
<dbReference type="PANTHER" id="PTHR45995">
    <property type="match status" value="1"/>
</dbReference>
<evidence type="ECO:0000256" key="11">
    <source>
        <dbReference type="PROSITE-ProRule" id="PRU00278"/>
    </source>
</evidence>
<dbReference type="OrthoDB" id="1911748at2759"/>
<dbReference type="GO" id="GO:0006364">
    <property type="term" value="P:rRNA processing"/>
    <property type="evidence" value="ECO:0007669"/>
    <property type="project" value="InterPro"/>
</dbReference>
<evidence type="ECO:0000256" key="12">
    <source>
        <dbReference type="RuleBase" id="RU363014"/>
    </source>
</evidence>
<keyword evidence="5" id="KW-0963">Cytoplasm</keyword>
<feature type="compositionally biased region" description="Basic and acidic residues" evidence="13">
    <location>
        <begin position="16"/>
        <end position="31"/>
    </location>
</feature>
<dbReference type="GO" id="GO:0003755">
    <property type="term" value="F:peptidyl-prolyl cis-trans isomerase activity"/>
    <property type="evidence" value="ECO:0007669"/>
    <property type="project" value="UniProtKB-UniRule"/>
</dbReference>
<evidence type="ECO:0000256" key="13">
    <source>
        <dbReference type="SAM" id="MobiDB-lite"/>
    </source>
</evidence>
<keyword evidence="8" id="KW-0206">Cytoskeleton</keyword>
<dbReference type="SUPFAM" id="SSF54534">
    <property type="entry name" value="FKBP-like"/>
    <property type="match status" value="1"/>
</dbReference>
<feature type="compositionally biased region" description="Low complexity" evidence="13">
    <location>
        <begin position="1"/>
        <end position="10"/>
    </location>
</feature>
<keyword evidence="7" id="KW-0238">DNA-binding</keyword>
<dbReference type="InterPro" id="IPR043323">
    <property type="entry name" value="PIN4"/>
</dbReference>
<dbReference type="GO" id="GO:0005730">
    <property type="term" value="C:nucleolus"/>
    <property type="evidence" value="ECO:0007669"/>
    <property type="project" value="UniProtKB-SubCell"/>
</dbReference>
<sequence length="130" mass="14253">MAKAKPTKAAGKGGKAPKDAGEKGGKKDGKLKPANAIRVRHILCEKYSKVMEAMGKLQAGERFDKVAEQYSEDKAKHGGSLGWQSRGQMVGPFQEAAFKLQTSTCDKPIYTNPPVKTQFGYHIIMVEERK</sequence>
<accession>A0A1Y1VMW4</accession>